<dbReference type="InterPro" id="IPR008503">
    <property type="entry name" value="Asp_endopeptidase"/>
</dbReference>
<dbReference type="InterPro" id="IPR021109">
    <property type="entry name" value="Peptidase_aspartic_dom_sf"/>
</dbReference>
<dbReference type="Proteomes" id="UP001139319">
    <property type="component" value="Unassembled WGS sequence"/>
</dbReference>
<proteinExistence type="predicted"/>
<evidence type="ECO:0000259" key="1">
    <source>
        <dbReference type="Pfam" id="PF05618"/>
    </source>
</evidence>
<organism evidence="2 3">
    <name type="scientific">Gilvimarinus xylanilyticus</name>
    <dbReference type="NCBI Taxonomy" id="2944139"/>
    <lineage>
        <taxon>Bacteria</taxon>
        <taxon>Pseudomonadati</taxon>
        <taxon>Pseudomonadota</taxon>
        <taxon>Gammaproteobacteria</taxon>
        <taxon>Cellvibrionales</taxon>
        <taxon>Cellvibrionaceae</taxon>
        <taxon>Gilvimarinus</taxon>
    </lineage>
</organism>
<gene>
    <name evidence="2" type="ORF">M6D89_08780</name>
</gene>
<accession>A0A9X2HVW6</accession>
<comment type="caution">
    <text evidence="2">The sequence shown here is derived from an EMBL/GenBank/DDBJ whole genome shotgun (WGS) entry which is preliminary data.</text>
</comment>
<name>A0A9X2HVW6_9GAMM</name>
<dbReference type="Pfam" id="PF05618">
    <property type="entry name" value="Zn_protease"/>
    <property type="match status" value="1"/>
</dbReference>
<dbReference type="PANTHER" id="PTHR38037">
    <property type="entry name" value="ZN_PROTEASE DOMAIN-CONTAINING PROTEIN"/>
    <property type="match status" value="1"/>
</dbReference>
<dbReference type="PANTHER" id="PTHR38037:SF1">
    <property type="entry name" value="ATP-DEPENDENT ZINC PROTEASE DOMAIN-CONTAINING PROTEIN-RELATED"/>
    <property type="match status" value="1"/>
</dbReference>
<reference evidence="2" key="1">
    <citation type="submission" date="2022-05" db="EMBL/GenBank/DDBJ databases">
        <authorList>
            <person name="Sun H.-N."/>
        </authorList>
    </citation>
    <scope>NUCLEOTIDE SEQUENCE</scope>
    <source>
        <strain evidence="2">HB14</strain>
    </source>
</reference>
<reference evidence="2" key="2">
    <citation type="submission" date="2023-01" db="EMBL/GenBank/DDBJ databases">
        <title>Gilvimarinus xylanilyticus HB14 isolated from Caulerpa lentillifera aquaculture base in Hainan, China.</title>
        <authorList>
            <person name="Zhang Y.-J."/>
        </authorList>
    </citation>
    <scope>NUCLEOTIDE SEQUENCE</scope>
    <source>
        <strain evidence="2">HB14</strain>
    </source>
</reference>
<sequence length="152" mass="17252">MSKTQRTCVGWREWVCFPDFGGFHVKAKVDTGAKTSALHAFFVEPFTRDERQWVRFGLHPKQGTDEPEVICEAPVKDQRTVTDSGGHKEERYVIETAIQIDSSTHLTELTLTNRESMLFRMLLGRNTLAGHFQVDPEQSFLCGGSKENHEAP</sequence>
<dbReference type="EMBL" id="JAMFTH010000001">
    <property type="protein sequence ID" value="MCP8899388.1"/>
    <property type="molecule type" value="Genomic_DNA"/>
</dbReference>
<keyword evidence="3" id="KW-1185">Reference proteome</keyword>
<evidence type="ECO:0000313" key="3">
    <source>
        <dbReference type="Proteomes" id="UP001139319"/>
    </source>
</evidence>
<protein>
    <submittedName>
        <fullName evidence="2">RimK/LysX family protein</fullName>
    </submittedName>
</protein>
<dbReference type="SUPFAM" id="SSF50630">
    <property type="entry name" value="Acid proteases"/>
    <property type="match status" value="1"/>
</dbReference>
<feature type="domain" description="Retropepsin-like aspartic endopeptidase" evidence="1">
    <location>
        <begin position="9"/>
        <end position="141"/>
    </location>
</feature>
<evidence type="ECO:0000313" key="2">
    <source>
        <dbReference type="EMBL" id="MCP8899388.1"/>
    </source>
</evidence>
<dbReference type="RefSeq" id="WP_253967638.1">
    <property type="nucleotide sequence ID" value="NZ_JAMFTH010000001.1"/>
</dbReference>
<dbReference type="Gene3D" id="2.40.70.10">
    <property type="entry name" value="Acid Proteases"/>
    <property type="match status" value="1"/>
</dbReference>
<dbReference type="AlphaFoldDB" id="A0A9X2HVW6"/>